<organism evidence="7 8">
    <name type="scientific">Paenibacillus odorifer</name>
    <dbReference type="NCBI Taxonomy" id="189426"/>
    <lineage>
        <taxon>Bacteria</taxon>
        <taxon>Bacillati</taxon>
        <taxon>Bacillota</taxon>
        <taxon>Bacilli</taxon>
        <taxon>Bacillales</taxon>
        <taxon>Paenibacillaceae</taxon>
        <taxon>Paenibacillus</taxon>
    </lineage>
</organism>
<evidence type="ECO:0000313" key="8">
    <source>
        <dbReference type="Proteomes" id="UP000187425"/>
    </source>
</evidence>
<accession>A0A1R0ZA23</accession>
<proteinExistence type="predicted"/>
<feature type="transmembrane region" description="Helical" evidence="6">
    <location>
        <begin position="253"/>
        <end position="275"/>
    </location>
</feature>
<dbReference type="AlphaFoldDB" id="A0A1R0ZA23"/>
<keyword evidence="4 6" id="KW-1133">Transmembrane helix</keyword>
<feature type="transmembrane region" description="Helical" evidence="6">
    <location>
        <begin position="150"/>
        <end position="169"/>
    </location>
</feature>
<sequence>MNSKVVNFSRNFSYAITSNLVSLIVSTLMILIVPKLIGIEEYGYWQLYLFYSSYVGFLHFGWNDGIYLRYGGKEYTELNKRTFFSQFYMLLIMQLLIVLIILSISALLNLNTDRIFIFQMIALCMFFGNIRLMLLYILQATNRIKEYANIIIIGRILYCFIIIVFLLVGVRDYKLMIEADLIGIIVSLLYAMYICRDIVFREISSFYFSFRETVENIEAGIKLMFANIASMLIIGVVRFGIENSWDVSTFGKVSLTLSVSNLMMLFINAVGIILFPILRRTDEKKLSGIYSNMRTILMVFLLGILIIYYPFKVVLSAWLPHYGESLIYMAIVFPMCVYEGKMSLLINTYLKTLRKEKLMLKVNLISLITSVVITLITTLVFKDLNLSIISIVLLLAFRSVIAEIYLSKILGVTIYKDIVMELVITMTFILSGWFLNSWIAVISYGVAYIIYLIFKRKDIISTIKTMKELVRTH</sequence>
<name>A0A1R0ZA23_9BACL</name>
<evidence type="ECO:0000256" key="5">
    <source>
        <dbReference type="ARBA" id="ARBA00023136"/>
    </source>
</evidence>
<feature type="transmembrane region" description="Helical" evidence="6">
    <location>
        <begin position="12"/>
        <end position="33"/>
    </location>
</feature>
<dbReference type="EMBL" id="MPTW01000020">
    <property type="protein sequence ID" value="OME65264.1"/>
    <property type="molecule type" value="Genomic_DNA"/>
</dbReference>
<dbReference type="Proteomes" id="UP000187425">
    <property type="component" value="Unassembled WGS sequence"/>
</dbReference>
<feature type="transmembrane region" description="Helical" evidence="6">
    <location>
        <begin position="413"/>
        <end position="431"/>
    </location>
</feature>
<keyword evidence="5 6" id="KW-0472">Membrane</keyword>
<gene>
    <name evidence="7" type="ORF">BSK65_25350</name>
</gene>
<protein>
    <recommendedName>
        <fullName evidence="9">Flippase</fullName>
    </recommendedName>
</protein>
<feature type="transmembrane region" description="Helical" evidence="6">
    <location>
        <begin position="220"/>
        <end position="241"/>
    </location>
</feature>
<feature type="transmembrane region" description="Helical" evidence="6">
    <location>
        <begin position="45"/>
        <end position="66"/>
    </location>
</feature>
<reference evidence="7 8" key="1">
    <citation type="submission" date="2016-11" db="EMBL/GenBank/DDBJ databases">
        <title>Paenibacillus species isolates.</title>
        <authorList>
            <person name="Beno S.M."/>
        </authorList>
    </citation>
    <scope>NUCLEOTIDE SEQUENCE [LARGE SCALE GENOMIC DNA]</scope>
    <source>
        <strain evidence="7 8">FSL H7-0443</strain>
    </source>
</reference>
<evidence type="ECO:0000256" key="1">
    <source>
        <dbReference type="ARBA" id="ARBA00004651"/>
    </source>
</evidence>
<dbReference type="GO" id="GO:0005886">
    <property type="term" value="C:plasma membrane"/>
    <property type="evidence" value="ECO:0007669"/>
    <property type="project" value="UniProtKB-SubCell"/>
</dbReference>
<evidence type="ECO:0000256" key="2">
    <source>
        <dbReference type="ARBA" id="ARBA00022475"/>
    </source>
</evidence>
<comment type="subcellular location">
    <subcellularLocation>
        <location evidence="1">Cell membrane</location>
        <topology evidence="1">Multi-pass membrane protein</topology>
    </subcellularLocation>
</comment>
<dbReference type="InterPro" id="IPR050833">
    <property type="entry name" value="Poly_Biosynth_Transport"/>
</dbReference>
<evidence type="ECO:0000256" key="6">
    <source>
        <dbReference type="SAM" id="Phobius"/>
    </source>
</evidence>
<feature type="transmembrane region" description="Helical" evidence="6">
    <location>
        <begin position="181"/>
        <end position="199"/>
    </location>
</feature>
<feature type="transmembrane region" description="Helical" evidence="6">
    <location>
        <begin position="296"/>
        <end position="319"/>
    </location>
</feature>
<evidence type="ECO:0000256" key="3">
    <source>
        <dbReference type="ARBA" id="ARBA00022692"/>
    </source>
</evidence>
<feature type="transmembrane region" description="Helical" evidence="6">
    <location>
        <begin position="116"/>
        <end position="138"/>
    </location>
</feature>
<dbReference type="RefSeq" id="WP_076286474.1">
    <property type="nucleotide sequence ID" value="NZ_MPTW01000020.1"/>
</dbReference>
<feature type="transmembrane region" description="Helical" evidence="6">
    <location>
        <begin position="362"/>
        <end position="381"/>
    </location>
</feature>
<evidence type="ECO:0008006" key="9">
    <source>
        <dbReference type="Google" id="ProtNLM"/>
    </source>
</evidence>
<dbReference type="OrthoDB" id="385011at2"/>
<feature type="transmembrane region" description="Helical" evidence="6">
    <location>
        <begin position="437"/>
        <end position="454"/>
    </location>
</feature>
<dbReference type="PANTHER" id="PTHR30250">
    <property type="entry name" value="PST FAMILY PREDICTED COLANIC ACID TRANSPORTER"/>
    <property type="match status" value="1"/>
</dbReference>
<keyword evidence="3 6" id="KW-0812">Transmembrane</keyword>
<feature type="transmembrane region" description="Helical" evidence="6">
    <location>
        <begin position="325"/>
        <end position="350"/>
    </location>
</feature>
<feature type="transmembrane region" description="Helical" evidence="6">
    <location>
        <begin position="87"/>
        <end position="110"/>
    </location>
</feature>
<comment type="caution">
    <text evidence="7">The sequence shown here is derived from an EMBL/GenBank/DDBJ whole genome shotgun (WGS) entry which is preliminary data.</text>
</comment>
<evidence type="ECO:0000256" key="4">
    <source>
        <dbReference type="ARBA" id="ARBA00022989"/>
    </source>
</evidence>
<dbReference type="PANTHER" id="PTHR30250:SF11">
    <property type="entry name" value="O-ANTIGEN TRANSPORTER-RELATED"/>
    <property type="match status" value="1"/>
</dbReference>
<evidence type="ECO:0000313" key="7">
    <source>
        <dbReference type="EMBL" id="OME65264.1"/>
    </source>
</evidence>
<keyword evidence="2" id="KW-1003">Cell membrane</keyword>
<feature type="transmembrane region" description="Helical" evidence="6">
    <location>
        <begin position="387"/>
        <end position="406"/>
    </location>
</feature>